<dbReference type="InterPro" id="IPR007813">
    <property type="entry name" value="PilN"/>
</dbReference>
<accession>A0A561XSI1</accession>
<feature type="transmembrane region" description="Helical" evidence="1">
    <location>
        <begin position="179"/>
        <end position="202"/>
    </location>
</feature>
<keyword evidence="1" id="KW-0812">Transmembrane</keyword>
<dbReference type="AlphaFoldDB" id="A0A561XSI1"/>
<comment type="caution">
    <text evidence="2">The sequence shown here is derived from an EMBL/GenBank/DDBJ whole genome shotgun (WGS) entry which is preliminary data.</text>
</comment>
<keyword evidence="1" id="KW-0472">Membrane</keyword>
<gene>
    <name evidence="2" type="ORF">ATF69_0931</name>
</gene>
<protein>
    <submittedName>
        <fullName evidence="2">General secretion pathway protein L</fullName>
    </submittedName>
</protein>
<dbReference type="EMBL" id="VJWE01000011">
    <property type="protein sequence ID" value="TWG39063.1"/>
    <property type="molecule type" value="Genomic_DNA"/>
</dbReference>
<proteinExistence type="predicted"/>
<dbReference type="Pfam" id="PF05137">
    <property type="entry name" value="PilN"/>
    <property type="match status" value="1"/>
</dbReference>
<keyword evidence="1" id="KW-1133">Transmembrane helix</keyword>
<evidence type="ECO:0000256" key="1">
    <source>
        <dbReference type="SAM" id="Phobius"/>
    </source>
</evidence>
<evidence type="ECO:0000313" key="2">
    <source>
        <dbReference type="EMBL" id="TWG39063.1"/>
    </source>
</evidence>
<reference evidence="2 3" key="1">
    <citation type="journal article" date="2015" name="Stand. Genomic Sci.">
        <title>Genomic Encyclopedia of Bacterial and Archaeal Type Strains, Phase III: the genomes of soil and plant-associated and newly described type strains.</title>
        <authorList>
            <person name="Whitman W.B."/>
            <person name="Woyke T."/>
            <person name="Klenk H.P."/>
            <person name="Zhou Y."/>
            <person name="Lilburn T.G."/>
            <person name="Beck B.J."/>
            <person name="De Vos P."/>
            <person name="Vandamme P."/>
            <person name="Eisen J.A."/>
            <person name="Garrity G."/>
            <person name="Hugenholtz P."/>
            <person name="Kyrpides N.C."/>
        </authorList>
    </citation>
    <scope>NUCLEOTIDE SEQUENCE [LARGE SCALE GENOMIC DNA]</scope>
    <source>
        <strain evidence="2 3">DSM 64</strain>
    </source>
</reference>
<name>A0A561XSI1_ACIDE</name>
<evidence type="ECO:0000313" key="3">
    <source>
        <dbReference type="Proteomes" id="UP000321485"/>
    </source>
</evidence>
<dbReference type="Proteomes" id="UP000321485">
    <property type="component" value="Unassembled WGS sequence"/>
</dbReference>
<sequence>MTAWRQLSLRAHAALDRLAWGLGDLKRALMERGGWPATSCTAIALDGSRWSVTGTRARRLKGDRRASALLVPEPECLWGNVQLPDMPRRSLPNGVEETLWRVSPLPPDQIVAAWQAEPLAQGGWSVQWGMCRRNTLLEHLGRQGLSETAQVYLMRNGAVFPVRGDAWRKQDRRQGLMDCAGVVVLLILLAALALPALMPLVLKRQAVVRAVSHVSALEPQAAPLRQKMDELRRQALLAEELRKNVSADVPLASVIDALSGAIPADTWLDRIEVNGSEIRITGLTANATELTSSIARAPGLVDVRSTGANVRDGTLNKERFTFEMRWRGEGVKP</sequence>
<organism evidence="2 3">
    <name type="scientific">Acidovorax delafieldii</name>
    <name type="common">Pseudomonas delafieldii</name>
    <dbReference type="NCBI Taxonomy" id="47920"/>
    <lineage>
        <taxon>Bacteria</taxon>
        <taxon>Pseudomonadati</taxon>
        <taxon>Pseudomonadota</taxon>
        <taxon>Betaproteobacteria</taxon>
        <taxon>Burkholderiales</taxon>
        <taxon>Comamonadaceae</taxon>
        <taxon>Acidovorax</taxon>
    </lineage>
</organism>